<protein>
    <submittedName>
        <fullName evidence="1">DUF4249 domain-containing protein</fullName>
    </submittedName>
</protein>
<proteinExistence type="predicted"/>
<dbReference type="Pfam" id="PF14054">
    <property type="entry name" value="DUF4249"/>
    <property type="match status" value="1"/>
</dbReference>
<dbReference type="Proteomes" id="UP000480178">
    <property type="component" value="Chromosome"/>
</dbReference>
<dbReference type="EMBL" id="CP048222">
    <property type="protein sequence ID" value="QHT68901.1"/>
    <property type="molecule type" value="Genomic_DNA"/>
</dbReference>
<organism evidence="1 2">
    <name type="scientific">Rhodocytophaga rosea</name>
    <dbReference type="NCBI Taxonomy" id="2704465"/>
    <lineage>
        <taxon>Bacteria</taxon>
        <taxon>Pseudomonadati</taxon>
        <taxon>Bacteroidota</taxon>
        <taxon>Cytophagia</taxon>
        <taxon>Cytophagales</taxon>
        <taxon>Rhodocytophagaceae</taxon>
        <taxon>Rhodocytophaga</taxon>
    </lineage>
</organism>
<sequence length="342" mass="38575">MKVVFISALIILGLFSSCIDEVQLPIRNEEPRLVVEGMITNELPPYSVRLTYSGSFQSARDIPNELFISNAQVKISDEQGNEAELFYTDQGTYQTRDSLFIGQVGKTYQLTIQLTDGKKYVSQPEKMAAVPAIDSLYSEYVDTWSSERREPGYMLYADLQDPQETEDYYRWSGFSFLLKRATGVPCVIGSPQIICYEYCWLPNYSSSVHILTDDAVNGNKIRKQNVYYSPIFTIGSHLVEISQQSLTKEAYQFWKRFDEQVTRVGSILDPLPSTIAGNITNVNDANDQALGYFSASAIVRKRLVIISDLPRFDIDIQTSGFIKQGDCRVAYPGGTLEKPAGW</sequence>
<dbReference type="RefSeq" id="WP_162444902.1">
    <property type="nucleotide sequence ID" value="NZ_CP048222.1"/>
</dbReference>
<evidence type="ECO:0000313" key="1">
    <source>
        <dbReference type="EMBL" id="QHT68901.1"/>
    </source>
</evidence>
<reference evidence="1 2" key="1">
    <citation type="submission" date="2020-01" db="EMBL/GenBank/DDBJ databases">
        <authorList>
            <person name="Kim M.K."/>
        </authorList>
    </citation>
    <scope>NUCLEOTIDE SEQUENCE [LARGE SCALE GENOMIC DNA]</scope>
    <source>
        <strain evidence="1 2">172606-1</strain>
    </source>
</reference>
<dbReference type="InterPro" id="IPR025345">
    <property type="entry name" value="DUF4249"/>
</dbReference>
<accession>A0A6C0GLE4</accession>
<evidence type="ECO:0000313" key="2">
    <source>
        <dbReference type="Proteomes" id="UP000480178"/>
    </source>
</evidence>
<keyword evidence="2" id="KW-1185">Reference proteome</keyword>
<dbReference type="AlphaFoldDB" id="A0A6C0GLE4"/>
<gene>
    <name evidence="1" type="ORF">GXP67_20725</name>
</gene>
<dbReference type="PROSITE" id="PS51257">
    <property type="entry name" value="PROKAR_LIPOPROTEIN"/>
    <property type="match status" value="1"/>
</dbReference>
<dbReference type="KEGG" id="rhoz:GXP67_20725"/>
<name>A0A6C0GLE4_9BACT</name>